<evidence type="ECO:0000313" key="10">
    <source>
        <dbReference type="Proteomes" id="UP000605846"/>
    </source>
</evidence>
<evidence type="ECO:0000313" key="9">
    <source>
        <dbReference type="EMBL" id="KAF7726585.1"/>
    </source>
</evidence>
<evidence type="ECO:0000256" key="6">
    <source>
        <dbReference type="ARBA" id="ARBA00023242"/>
    </source>
</evidence>
<keyword evidence="4" id="KW-0238">DNA-binding</keyword>
<dbReference type="EMBL" id="JABAYA010000076">
    <property type="protein sequence ID" value="KAF7726585.1"/>
    <property type="molecule type" value="Genomic_DNA"/>
</dbReference>
<feature type="compositionally biased region" description="Polar residues" evidence="7">
    <location>
        <begin position="1"/>
        <end position="12"/>
    </location>
</feature>
<keyword evidence="3" id="KW-0805">Transcription regulation</keyword>
<sequence length="710" mass="81390">MSLSGHGASNTRNTKRKQQSAARAAAREKKSQQDELESLQITFYEIESWIEKTTPVLARMTRELDRASHQFEKRRKHRQPSPLEDHPLSSMQWSLSFQPGNSMRLETNITSIEQLVEAVQKMRLLTDPDLAEQPEIIDTPLSSSSSSTASSDSLSLSDIDHSTEYWNTALCRRPQSCLDRYEQTDKNFSRLAHEVSPTVLKHVCQVYWDCLHPKFSADWSTFWDRSGDAERNQVCIDSGLAMVFLHIVRHDKEACPNAEDIAYYYYERAREALTDFFDSPDCATLETLLNLAMFSILCKRHSQARIYIGLAYRMMLEMDMLKKANLPQDDLVLRKKYVKLYMVLFYNDIISSVYSGEPTQVDNQASDIEFYEIISLNEAILQAGDAQYDDKTIAKETFHAHLLELTKVGKRTLLFVRELQSQQPPVVVLDRGDLPEKWAKKAQEIEIALATWFDRLPECYRIDPKVSTRGERVSPLDTEALKEQSALLLMLQYQTQWISLHKTFLSLGPANNNSNRSHAICTDAAKRIVVIAEIVTSKYGWCVCQLFLSCIYQASTIFCRNALAKEDEYGRQSARAMLRRIIRVLQSSRVNYRGLPDDLTACLNEFLVNNGMEETDDAFSVFDQFFSSSSADSPEMVYNGFNDTLPNSPHMHRHCLLMKQQGGQQQQPTRSLYSHTRPGLQHTKGAMLSMQLQEPTATEPMDFESDMNWR</sequence>
<dbReference type="GO" id="GO:0008270">
    <property type="term" value="F:zinc ion binding"/>
    <property type="evidence" value="ECO:0007669"/>
    <property type="project" value="InterPro"/>
</dbReference>
<proteinExistence type="predicted"/>
<keyword evidence="10" id="KW-1185">Reference proteome</keyword>
<keyword evidence="5" id="KW-0804">Transcription</keyword>
<evidence type="ECO:0000256" key="7">
    <source>
        <dbReference type="SAM" id="MobiDB-lite"/>
    </source>
</evidence>
<organism evidence="9 10">
    <name type="scientific">Apophysomyces ossiformis</name>
    <dbReference type="NCBI Taxonomy" id="679940"/>
    <lineage>
        <taxon>Eukaryota</taxon>
        <taxon>Fungi</taxon>
        <taxon>Fungi incertae sedis</taxon>
        <taxon>Mucoromycota</taxon>
        <taxon>Mucoromycotina</taxon>
        <taxon>Mucoromycetes</taxon>
        <taxon>Mucorales</taxon>
        <taxon>Mucorineae</taxon>
        <taxon>Mucoraceae</taxon>
        <taxon>Apophysomyces</taxon>
    </lineage>
</organism>
<accession>A0A8H7BWP3</accession>
<dbReference type="GO" id="GO:0003677">
    <property type="term" value="F:DNA binding"/>
    <property type="evidence" value="ECO:0007669"/>
    <property type="project" value="UniProtKB-KW"/>
</dbReference>
<dbReference type="GO" id="GO:0006351">
    <property type="term" value="P:DNA-templated transcription"/>
    <property type="evidence" value="ECO:0007669"/>
    <property type="project" value="InterPro"/>
</dbReference>
<dbReference type="Pfam" id="PF04082">
    <property type="entry name" value="Fungal_trans"/>
    <property type="match status" value="1"/>
</dbReference>
<evidence type="ECO:0000256" key="3">
    <source>
        <dbReference type="ARBA" id="ARBA00023015"/>
    </source>
</evidence>
<dbReference type="CDD" id="cd12148">
    <property type="entry name" value="fungal_TF_MHR"/>
    <property type="match status" value="1"/>
</dbReference>
<dbReference type="PANTHER" id="PTHR31313:SF81">
    <property type="entry name" value="TY1 ENHANCER ACTIVATOR"/>
    <property type="match status" value="1"/>
</dbReference>
<keyword evidence="6" id="KW-0539">Nucleus</keyword>
<name>A0A8H7BWP3_9FUNG</name>
<reference evidence="9" key="1">
    <citation type="submission" date="2020-01" db="EMBL/GenBank/DDBJ databases">
        <title>Genome Sequencing of Three Apophysomyces-Like Fungal Strains Confirms a Novel Fungal Genus in the Mucoromycota with divergent Burkholderia-like Endosymbiotic Bacteria.</title>
        <authorList>
            <person name="Stajich J.E."/>
            <person name="Macias A.M."/>
            <person name="Carter-House D."/>
            <person name="Lovett B."/>
            <person name="Kasson L.R."/>
            <person name="Berry K."/>
            <person name="Grigoriev I."/>
            <person name="Chang Y."/>
            <person name="Spatafora J."/>
            <person name="Kasson M.T."/>
        </authorList>
    </citation>
    <scope>NUCLEOTIDE SEQUENCE</scope>
    <source>
        <strain evidence="9">NRRL A-21654</strain>
    </source>
</reference>
<protein>
    <recommendedName>
        <fullName evidence="8">Xylanolytic transcriptional activator regulatory domain-containing protein</fullName>
    </recommendedName>
</protein>
<evidence type="ECO:0000256" key="4">
    <source>
        <dbReference type="ARBA" id="ARBA00023125"/>
    </source>
</evidence>
<feature type="region of interest" description="Disordered" evidence="7">
    <location>
        <begin position="1"/>
        <end position="35"/>
    </location>
</feature>
<dbReference type="PANTHER" id="PTHR31313">
    <property type="entry name" value="TY1 ENHANCER ACTIVATOR"/>
    <property type="match status" value="1"/>
</dbReference>
<comment type="caution">
    <text evidence="9">The sequence shown here is derived from an EMBL/GenBank/DDBJ whole genome shotgun (WGS) entry which is preliminary data.</text>
</comment>
<feature type="region of interest" description="Disordered" evidence="7">
    <location>
        <begin position="68"/>
        <end position="89"/>
    </location>
</feature>
<dbReference type="AlphaFoldDB" id="A0A8H7BWP3"/>
<dbReference type="OrthoDB" id="9970124at2759"/>
<evidence type="ECO:0000259" key="8">
    <source>
        <dbReference type="Pfam" id="PF04082"/>
    </source>
</evidence>
<dbReference type="Proteomes" id="UP000605846">
    <property type="component" value="Unassembled WGS sequence"/>
</dbReference>
<dbReference type="InterPro" id="IPR051615">
    <property type="entry name" value="Transcr_Regulatory_Elem"/>
</dbReference>
<feature type="domain" description="Xylanolytic transcriptional activator regulatory" evidence="8">
    <location>
        <begin position="260"/>
        <end position="453"/>
    </location>
</feature>
<dbReference type="InterPro" id="IPR007219">
    <property type="entry name" value="XnlR_reg_dom"/>
</dbReference>
<gene>
    <name evidence="9" type="ORF">EC973_008630</name>
</gene>
<evidence type="ECO:0000256" key="1">
    <source>
        <dbReference type="ARBA" id="ARBA00022723"/>
    </source>
</evidence>
<evidence type="ECO:0000256" key="5">
    <source>
        <dbReference type="ARBA" id="ARBA00023163"/>
    </source>
</evidence>
<keyword evidence="1" id="KW-0479">Metal-binding</keyword>
<evidence type="ECO:0000256" key="2">
    <source>
        <dbReference type="ARBA" id="ARBA00022833"/>
    </source>
</evidence>
<keyword evidence="2" id="KW-0862">Zinc</keyword>